<dbReference type="CDD" id="cd00143">
    <property type="entry name" value="PP2Cc"/>
    <property type="match status" value="1"/>
</dbReference>
<dbReference type="EMBL" id="JACOPK010000002">
    <property type="protein sequence ID" value="MBC5694992.1"/>
    <property type="molecule type" value="Genomic_DNA"/>
</dbReference>
<accession>A0ABR7GKY7</accession>
<dbReference type="Proteomes" id="UP000641741">
    <property type="component" value="Unassembled WGS sequence"/>
</dbReference>
<protein>
    <submittedName>
        <fullName evidence="2">Stp1/IreP family PP2C-type Ser/Thr phosphatase</fullName>
    </submittedName>
</protein>
<comment type="caution">
    <text evidence="2">The sequence shown here is derived from an EMBL/GenBank/DDBJ whole genome shotgun (WGS) entry which is preliminary data.</text>
</comment>
<dbReference type="Pfam" id="PF13672">
    <property type="entry name" value="PP2C_2"/>
    <property type="match status" value="1"/>
</dbReference>
<dbReference type="PANTHER" id="PTHR47992">
    <property type="entry name" value="PROTEIN PHOSPHATASE"/>
    <property type="match status" value="1"/>
</dbReference>
<dbReference type="InterPro" id="IPR036457">
    <property type="entry name" value="PPM-type-like_dom_sf"/>
</dbReference>
<gene>
    <name evidence="2" type="ORF">H8S02_03385</name>
</gene>
<sequence>MEYFGITDKGRVRPTNQDIYRIEACPDRDSALVLVCDGMGGANAGNVASRFAAECFVEEAKPALETGADEMTRHETLRRALDRANDTVFGLAGRQPEFRGMGTTLVSAFVQGRDASIMNVGDSRAYIMSGGTLRQISEDHSYVEEMRRLGRISEADARSHPQKNLITRAVGVDATVDGDLFEQTLADGDILLLCSDGLTGMVEDGKIAEVLAGAGTLEDKGRELLTLALEGGGRDNITVALFTCGAKQEA</sequence>
<dbReference type="SUPFAM" id="SSF81606">
    <property type="entry name" value="PP2C-like"/>
    <property type="match status" value="1"/>
</dbReference>
<evidence type="ECO:0000259" key="1">
    <source>
        <dbReference type="PROSITE" id="PS51746"/>
    </source>
</evidence>
<dbReference type="PROSITE" id="PS51746">
    <property type="entry name" value="PPM_2"/>
    <property type="match status" value="1"/>
</dbReference>
<dbReference type="NCBIfam" id="NF033484">
    <property type="entry name" value="Stp1_PP2C_phos"/>
    <property type="match status" value="1"/>
</dbReference>
<proteinExistence type="predicted"/>
<evidence type="ECO:0000313" key="3">
    <source>
        <dbReference type="Proteomes" id="UP000641741"/>
    </source>
</evidence>
<organism evidence="2 3">
    <name type="scientific">Agathobaculum hominis</name>
    <dbReference type="NCBI Taxonomy" id="2763014"/>
    <lineage>
        <taxon>Bacteria</taxon>
        <taxon>Bacillati</taxon>
        <taxon>Bacillota</taxon>
        <taxon>Clostridia</taxon>
        <taxon>Eubacteriales</taxon>
        <taxon>Butyricicoccaceae</taxon>
        <taxon>Agathobaculum</taxon>
    </lineage>
</organism>
<dbReference type="RefSeq" id="WP_186969298.1">
    <property type="nucleotide sequence ID" value="NZ_JACOPK010000002.1"/>
</dbReference>
<dbReference type="InterPro" id="IPR001932">
    <property type="entry name" value="PPM-type_phosphatase-like_dom"/>
</dbReference>
<dbReference type="InterPro" id="IPR015655">
    <property type="entry name" value="PP2C"/>
</dbReference>
<reference evidence="2 3" key="1">
    <citation type="submission" date="2020-08" db="EMBL/GenBank/DDBJ databases">
        <title>Genome public.</title>
        <authorList>
            <person name="Liu C."/>
            <person name="Sun Q."/>
        </authorList>
    </citation>
    <scope>NUCLEOTIDE SEQUENCE [LARGE SCALE GENOMIC DNA]</scope>
    <source>
        <strain evidence="2 3">M2</strain>
    </source>
</reference>
<dbReference type="SMART" id="SM00332">
    <property type="entry name" value="PP2Cc"/>
    <property type="match status" value="1"/>
</dbReference>
<name>A0ABR7GKY7_9FIRM</name>
<dbReference type="SMART" id="SM00331">
    <property type="entry name" value="PP2C_SIG"/>
    <property type="match status" value="1"/>
</dbReference>
<keyword evidence="3" id="KW-1185">Reference proteome</keyword>
<dbReference type="Gene3D" id="3.60.40.10">
    <property type="entry name" value="PPM-type phosphatase domain"/>
    <property type="match status" value="1"/>
</dbReference>
<feature type="domain" description="PPM-type phosphatase" evidence="1">
    <location>
        <begin position="3"/>
        <end position="244"/>
    </location>
</feature>
<evidence type="ECO:0000313" key="2">
    <source>
        <dbReference type="EMBL" id="MBC5694992.1"/>
    </source>
</evidence>